<reference evidence="9 13" key="2">
    <citation type="submission" date="2019-07" db="EMBL/GenBank/DDBJ databases">
        <title>Whole genome shotgun sequence of Staphylococcus kloosii NBRC 109624.</title>
        <authorList>
            <person name="Hosoyama A."/>
            <person name="Uohara A."/>
            <person name="Ohji S."/>
            <person name="Ichikawa N."/>
        </authorList>
    </citation>
    <scope>NUCLEOTIDE SEQUENCE [LARGE SCALE GENOMIC DNA]</scope>
    <source>
        <strain evidence="9 13">NBRC 109624</strain>
    </source>
</reference>
<dbReference type="InterPro" id="IPR037278">
    <property type="entry name" value="ARFGAP/RecO"/>
</dbReference>
<evidence type="ECO:0000256" key="4">
    <source>
        <dbReference type="ARBA" id="ARBA00023172"/>
    </source>
</evidence>
<dbReference type="Proteomes" id="UP000321040">
    <property type="component" value="Unassembled WGS sequence"/>
</dbReference>
<dbReference type="Gene3D" id="2.40.50.140">
    <property type="entry name" value="Nucleic acid-binding proteins"/>
    <property type="match status" value="1"/>
</dbReference>
<evidence type="ECO:0000256" key="6">
    <source>
        <dbReference type="ARBA" id="ARBA00033409"/>
    </source>
</evidence>
<dbReference type="Gene3D" id="1.20.1440.120">
    <property type="entry name" value="Recombination protein O, C-terminal domain"/>
    <property type="match status" value="1"/>
</dbReference>
<evidence type="ECO:0000256" key="7">
    <source>
        <dbReference type="HAMAP-Rule" id="MF_00201"/>
    </source>
</evidence>
<gene>
    <name evidence="7 11" type="primary">recO</name>
    <name evidence="11" type="ORF">A0131_06315</name>
    <name evidence="10" type="ORF">K8V85_12250</name>
    <name evidence="9" type="ORF">SKL01_17970</name>
</gene>
<dbReference type="InterPro" id="IPR022572">
    <property type="entry name" value="DNA_rep/recomb_RecO_N"/>
</dbReference>
<keyword evidence="3 7" id="KW-0227">DNA damage</keyword>
<dbReference type="Proteomes" id="UP000075418">
    <property type="component" value="Unassembled WGS sequence"/>
</dbReference>
<evidence type="ECO:0000256" key="1">
    <source>
        <dbReference type="ARBA" id="ARBA00007452"/>
    </source>
</evidence>
<dbReference type="OrthoDB" id="9797083at2"/>
<dbReference type="SUPFAM" id="SSF57863">
    <property type="entry name" value="ArfGap/RecO-like zinc finger"/>
    <property type="match status" value="1"/>
</dbReference>
<evidence type="ECO:0000256" key="3">
    <source>
        <dbReference type="ARBA" id="ARBA00022763"/>
    </source>
</evidence>
<keyword evidence="5 7" id="KW-0234">DNA repair</keyword>
<protein>
    <recommendedName>
        <fullName evidence="2 7">DNA repair protein RecO</fullName>
    </recommendedName>
    <alternativeName>
        <fullName evidence="6 7">Recombination protein O</fullName>
    </alternativeName>
</protein>
<dbReference type="PANTHER" id="PTHR33991:SF1">
    <property type="entry name" value="DNA REPAIR PROTEIN RECO"/>
    <property type="match status" value="1"/>
</dbReference>
<comment type="similarity">
    <text evidence="1 7">Belongs to the RecO family.</text>
</comment>
<reference evidence="11 12" key="1">
    <citation type="submission" date="2016-02" db="EMBL/GenBank/DDBJ databases">
        <title>Draft genome sequence of hydrocarbon degrading Staphylococcus saprophyticus Strain CNV2, isolated from crude-oil contaminated soil from Noonmati Oil Refinery, Guwahati, Assam, India.</title>
        <authorList>
            <person name="Mukherjee A."/>
            <person name="Chettri B."/>
            <person name="Langpoklakpam J."/>
            <person name="Singh A.K."/>
            <person name="Chattopadhyay D.J."/>
        </authorList>
    </citation>
    <scope>NUCLEOTIDE SEQUENCE [LARGE SCALE GENOMIC DNA]</scope>
    <source>
        <strain evidence="11 12">CNV2</strain>
    </source>
</reference>
<keyword evidence="4 7" id="KW-0233">DNA recombination</keyword>
<dbReference type="GO" id="GO:0006302">
    <property type="term" value="P:double-strand break repair"/>
    <property type="evidence" value="ECO:0007669"/>
    <property type="project" value="TreeGrafter"/>
</dbReference>
<evidence type="ECO:0000313" key="9">
    <source>
        <dbReference type="EMBL" id="GEP82619.1"/>
    </source>
</evidence>
<reference evidence="10" key="4">
    <citation type="submission" date="2021-09" db="EMBL/GenBank/DDBJ databases">
        <authorList>
            <person name="Gilroy R."/>
        </authorList>
    </citation>
    <scope>NUCLEOTIDE SEQUENCE</scope>
    <source>
        <strain evidence="10">CHK149-3286</strain>
    </source>
</reference>
<evidence type="ECO:0000313" key="13">
    <source>
        <dbReference type="Proteomes" id="UP000321040"/>
    </source>
</evidence>
<evidence type="ECO:0000313" key="12">
    <source>
        <dbReference type="Proteomes" id="UP000075418"/>
    </source>
</evidence>
<organism evidence="11 12">
    <name type="scientific">Staphylococcus kloosii</name>
    <dbReference type="NCBI Taxonomy" id="29384"/>
    <lineage>
        <taxon>Bacteria</taxon>
        <taxon>Bacillati</taxon>
        <taxon>Bacillota</taxon>
        <taxon>Bacilli</taxon>
        <taxon>Bacillales</taxon>
        <taxon>Staphylococcaceae</taxon>
        <taxon>Staphylococcus</taxon>
    </lineage>
</organism>
<dbReference type="KEGG" id="skl:C7J89_08045"/>
<proteinExistence type="inferred from homology"/>
<dbReference type="RefSeq" id="WP_061854567.1">
    <property type="nucleotide sequence ID" value="NZ_BKAQ01000015.1"/>
</dbReference>
<dbReference type="GO" id="GO:0006310">
    <property type="term" value="P:DNA recombination"/>
    <property type="evidence" value="ECO:0007669"/>
    <property type="project" value="UniProtKB-UniRule"/>
</dbReference>
<dbReference type="EMBL" id="BKAQ01000015">
    <property type="protein sequence ID" value="GEP82619.1"/>
    <property type="molecule type" value="Genomic_DNA"/>
</dbReference>
<dbReference type="PANTHER" id="PTHR33991">
    <property type="entry name" value="DNA REPAIR PROTEIN RECO"/>
    <property type="match status" value="1"/>
</dbReference>
<comment type="function">
    <text evidence="7">Involved in DNA repair and RecF pathway recombination.</text>
</comment>
<sequence length="253" mass="28830">MLIKQKGIVIKSVDYGESDKIITILNEHGAKVPLMARRVKKSKSGLQAHTQLFVYGLFVYSKWKGMGTISSIDVIEQNYNLRLDIYESSFASLCTEVIDRAIEPEDVSKSNYELLHFVLSKINEGVSAQLMSVIVLLKNMTHFGFNAIFDRCVVTDSKDQSKLAAYSFKFDGAISMNVLDRDPHALKISNKTLYLLTLLQQMPIAKMNSLNINDAIVDEMSELLIMLYREYAGMFFKSQKLINQLHRLDDQRE</sequence>
<dbReference type="GO" id="GO:0043590">
    <property type="term" value="C:bacterial nucleoid"/>
    <property type="evidence" value="ECO:0007669"/>
    <property type="project" value="TreeGrafter"/>
</dbReference>
<dbReference type="Proteomes" id="UP000706163">
    <property type="component" value="Unassembled WGS sequence"/>
</dbReference>
<dbReference type="InterPro" id="IPR003717">
    <property type="entry name" value="RecO"/>
</dbReference>
<dbReference type="AlphaFoldDB" id="A0A151A4S6"/>
<keyword evidence="13" id="KW-1185">Reference proteome</keyword>
<reference evidence="10" key="3">
    <citation type="journal article" date="2021" name="PeerJ">
        <title>Extensive microbial diversity within the chicken gut microbiome revealed by metagenomics and culture.</title>
        <authorList>
            <person name="Gilroy R."/>
            <person name="Ravi A."/>
            <person name="Getino M."/>
            <person name="Pursley I."/>
            <person name="Horton D.L."/>
            <person name="Alikhan N.F."/>
            <person name="Baker D."/>
            <person name="Gharbi K."/>
            <person name="Hall N."/>
            <person name="Watson M."/>
            <person name="Adriaenssens E.M."/>
            <person name="Foster-Nyarko E."/>
            <person name="Jarju S."/>
            <person name="Secka A."/>
            <person name="Antonio M."/>
            <person name="Oren A."/>
            <person name="Chaudhuri R.R."/>
            <person name="La Ragione R."/>
            <person name="Hildebrand F."/>
            <person name="Pallen M.J."/>
        </authorList>
    </citation>
    <scope>NUCLEOTIDE SEQUENCE</scope>
    <source>
        <strain evidence="10">CHK149-3286</strain>
    </source>
</reference>
<accession>A0A2T4RD95</accession>
<evidence type="ECO:0000313" key="10">
    <source>
        <dbReference type="EMBL" id="HJF69079.1"/>
    </source>
</evidence>
<dbReference type="InterPro" id="IPR042242">
    <property type="entry name" value="RecO_C"/>
</dbReference>
<name>A0A151A4S6_9STAP</name>
<evidence type="ECO:0000259" key="8">
    <source>
        <dbReference type="Pfam" id="PF11967"/>
    </source>
</evidence>
<dbReference type="SUPFAM" id="SSF50249">
    <property type="entry name" value="Nucleic acid-binding proteins"/>
    <property type="match status" value="1"/>
</dbReference>
<comment type="caution">
    <text evidence="11">The sequence shown here is derived from an EMBL/GenBank/DDBJ whole genome shotgun (WGS) entry which is preliminary data.</text>
</comment>
<dbReference type="HAMAP" id="MF_00201">
    <property type="entry name" value="RecO"/>
    <property type="match status" value="1"/>
</dbReference>
<dbReference type="NCBIfam" id="TIGR00613">
    <property type="entry name" value="reco"/>
    <property type="match status" value="1"/>
</dbReference>
<feature type="domain" description="DNA replication/recombination mediator RecO N-terminal" evidence="8">
    <location>
        <begin position="1"/>
        <end position="77"/>
    </location>
</feature>
<dbReference type="InterPro" id="IPR012340">
    <property type="entry name" value="NA-bd_OB-fold"/>
</dbReference>
<evidence type="ECO:0000256" key="5">
    <source>
        <dbReference type="ARBA" id="ARBA00023204"/>
    </source>
</evidence>
<dbReference type="EMBL" id="LUGM01000002">
    <property type="protein sequence ID" value="KYH14388.1"/>
    <property type="molecule type" value="Genomic_DNA"/>
</dbReference>
<dbReference type="EMBL" id="DYVT01000137">
    <property type="protein sequence ID" value="HJF69079.1"/>
    <property type="molecule type" value="Genomic_DNA"/>
</dbReference>
<accession>A0A151A4S6</accession>
<evidence type="ECO:0000256" key="2">
    <source>
        <dbReference type="ARBA" id="ARBA00021310"/>
    </source>
</evidence>
<evidence type="ECO:0000313" key="11">
    <source>
        <dbReference type="EMBL" id="KYH14388.1"/>
    </source>
</evidence>
<dbReference type="GeneID" id="69905291"/>
<dbReference type="Pfam" id="PF11967">
    <property type="entry name" value="RecO_N"/>
    <property type="match status" value="1"/>
</dbReference>
<dbReference type="Pfam" id="PF02565">
    <property type="entry name" value="RecO_C"/>
    <property type="match status" value="1"/>
</dbReference>